<proteinExistence type="predicted"/>
<reference evidence="4 5" key="1">
    <citation type="submission" date="2024-04" db="EMBL/GenBank/DDBJ databases">
        <title>Phyllosticta paracitricarpa is synonymous to the EU quarantine fungus P. citricarpa based on phylogenomic analyses.</title>
        <authorList>
            <consortium name="Lawrence Berkeley National Laboratory"/>
            <person name="Van ingen-buijs V.A."/>
            <person name="Van westerhoven A.C."/>
            <person name="Haridas S."/>
            <person name="Skiadas P."/>
            <person name="Martin F."/>
            <person name="Groenewald J.Z."/>
            <person name="Crous P.W."/>
            <person name="Seidl M.F."/>
        </authorList>
    </citation>
    <scope>NUCLEOTIDE SEQUENCE [LARGE SCALE GENOMIC DNA]</scope>
    <source>
        <strain evidence="4 5">CPC 17464</strain>
    </source>
</reference>
<feature type="chain" id="PRO_5045318838" evidence="3">
    <location>
        <begin position="22"/>
        <end position="217"/>
    </location>
</feature>
<keyword evidence="5" id="KW-1185">Reference proteome</keyword>
<evidence type="ECO:0000256" key="3">
    <source>
        <dbReference type="SAM" id="SignalP"/>
    </source>
</evidence>
<keyword evidence="2" id="KW-0472">Membrane</keyword>
<protein>
    <submittedName>
        <fullName evidence="4">Uncharacterized protein</fullName>
    </submittedName>
</protein>
<feature type="compositionally biased region" description="Pro residues" evidence="1">
    <location>
        <begin position="28"/>
        <end position="38"/>
    </location>
</feature>
<sequence length="217" mass="24139">MPVRLLLLLLLLQVNQRNGYGESKMPSSSPPSPSPQPSLGPINTTHDDDTASTTKDDHRHRIYWYTPGVDANGTPCRSRRVSANAVTPAIRQFSVANYRRKHDCSPPPVESRQPQRRPQRTPEQEPHPGIGTELARATATATATATAWLHQAGMWCCVAAVEATRRCRRQPRLALIVAVLFALWWWWWASSNSTSDSPPAASVYCAACWCPCVRCRV</sequence>
<dbReference type="RefSeq" id="XP_066657359.1">
    <property type="nucleotide sequence ID" value="XM_066795262.1"/>
</dbReference>
<gene>
    <name evidence="4" type="ORF">J3D65DRAFT_310521</name>
</gene>
<dbReference type="GeneID" id="92028168"/>
<organism evidence="4 5">
    <name type="scientific">Phyllosticta citribraziliensis</name>
    <dbReference type="NCBI Taxonomy" id="989973"/>
    <lineage>
        <taxon>Eukaryota</taxon>
        <taxon>Fungi</taxon>
        <taxon>Dikarya</taxon>
        <taxon>Ascomycota</taxon>
        <taxon>Pezizomycotina</taxon>
        <taxon>Dothideomycetes</taxon>
        <taxon>Dothideomycetes incertae sedis</taxon>
        <taxon>Botryosphaeriales</taxon>
        <taxon>Phyllostictaceae</taxon>
        <taxon>Phyllosticta</taxon>
    </lineage>
</organism>
<feature type="signal peptide" evidence="3">
    <location>
        <begin position="1"/>
        <end position="21"/>
    </location>
</feature>
<accession>A0ABR1LY18</accession>
<keyword evidence="2" id="KW-1133">Transmembrane helix</keyword>
<keyword evidence="2" id="KW-0812">Transmembrane</keyword>
<feature type="region of interest" description="Disordered" evidence="1">
    <location>
        <begin position="20"/>
        <end position="59"/>
    </location>
</feature>
<evidence type="ECO:0000256" key="2">
    <source>
        <dbReference type="SAM" id="Phobius"/>
    </source>
</evidence>
<keyword evidence="3" id="KW-0732">Signal</keyword>
<dbReference type="EMBL" id="JBBPEH010000004">
    <property type="protein sequence ID" value="KAK7540088.1"/>
    <property type="molecule type" value="Genomic_DNA"/>
</dbReference>
<evidence type="ECO:0000313" key="4">
    <source>
        <dbReference type="EMBL" id="KAK7540088.1"/>
    </source>
</evidence>
<feature type="region of interest" description="Disordered" evidence="1">
    <location>
        <begin position="100"/>
        <end position="130"/>
    </location>
</feature>
<comment type="caution">
    <text evidence="4">The sequence shown here is derived from an EMBL/GenBank/DDBJ whole genome shotgun (WGS) entry which is preliminary data.</text>
</comment>
<evidence type="ECO:0000256" key="1">
    <source>
        <dbReference type="SAM" id="MobiDB-lite"/>
    </source>
</evidence>
<evidence type="ECO:0000313" key="5">
    <source>
        <dbReference type="Proteomes" id="UP001360953"/>
    </source>
</evidence>
<feature type="compositionally biased region" description="Basic and acidic residues" evidence="1">
    <location>
        <begin position="45"/>
        <end position="59"/>
    </location>
</feature>
<dbReference type="Proteomes" id="UP001360953">
    <property type="component" value="Unassembled WGS sequence"/>
</dbReference>
<name>A0ABR1LY18_9PEZI</name>
<feature type="transmembrane region" description="Helical" evidence="2">
    <location>
        <begin position="173"/>
        <end position="189"/>
    </location>
</feature>